<accession>A0A4R7CZG7</accession>
<dbReference type="Proteomes" id="UP000294752">
    <property type="component" value="Unassembled WGS sequence"/>
</dbReference>
<evidence type="ECO:0000313" key="2">
    <source>
        <dbReference type="EMBL" id="TDS13770.1"/>
    </source>
</evidence>
<sequence>MYAIQIKKFPKQSTVYILIRGTVVFLIQTSVLLDKRNGTKTIIQIDFYKIYKKSQMT</sequence>
<dbReference type="AlphaFoldDB" id="A0A4R7CZG7"/>
<feature type="transmembrane region" description="Helical" evidence="1">
    <location>
        <begin position="15"/>
        <end position="33"/>
    </location>
</feature>
<dbReference type="EMBL" id="SNZV01000004">
    <property type="protein sequence ID" value="TDS13770.1"/>
    <property type="molecule type" value="Genomic_DNA"/>
</dbReference>
<name>A0A4R7CZG7_9SPHI</name>
<organism evidence="2 3">
    <name type="scientific">Sphingobacterium paludis</name>
    <dbReference type="NCBI Taxonomy" id="1476465"/>
    <lineage>
        <taxon>Bacteria</taxon>
        <taxon>Pseudomonadati</taxon>
        <taxon>Bacteroidota</taxon>
        <taxon>Sphingobacteriia</taxon>
        <taxon>Sphingobacteriales</taxon>
        <taxon>Sphingobacteriaceae</taxon>
        <taxon>Sphingobacterium</taxon>
    </lineage>
</organism>
<comment type="caution">
    <text evidence="2">The sequence shown here is derived from an EMBL/GenBank/DDBJ whole genome shotgun (WGS) entry which is preliminary data.</text>
</comment>
<gene>
    <name evidence="2" type="ORF">B0I21_10496</name>
</gene>
<evidence type="ECO:0000256" key="1">
    <source>
        <dbReference type="SAM" id="Phobius"/>
    </source>
</evidence>
<keyword evidence="3" id="KW-1185">Reference proteome</keyword>
<proteinExistence type="predicted"/>
<keyword evidence="1" id="KW-1133">Transmembrane helix</keyword>
<keyword evidence="1" id="KW-0812">Transmembrane</keyword>
<evidence type="ECO:0000313" key="3">
    <source>
        <dbReference type="Proteomes" id="UP000294752"/>
    </source>
</evidence>
<reference evidence="2 3" key="1">
    <citation type="submission" date="2019-03" db="EMBL/GenBank/DDBJ databases">
        <title>Genomic Encyclopedia of Type Strains, Phase III (KMG-III): the genomes of soil and plant-associated and newly described type strains.</title>
        <authorList>
            <person name="Whitman W."/>
        </authorList>
    </citation>
    <scope>NUCLEOTIDE SEQUENCE [LARGE SCALE GENOMIC DNA]</scope>
    <source>
        <strain evidence="2 3">CGMCC 1.12801</strain>
    </source>
</reference>
<protein>
    <submittedName>
        <fullName evidence="2">Uncharacterized protein</fullName>
    </submittedName>
</protein>
<keyword evidence="1" id="KW-0472">Membrane</keyword>